<proteinExistence type="predicted"/>
<evidence type="ECO:0000256" key="2">
    <source>
        <dbReference type="SAM" id="SignalP"/>
    </source>
</evidence>
<dbReference type="AlphaFoldDB" id="U4TRM8"/>
<evidence type="ECO:0000313" key="5">
    <source>
        <dbReference type="Proteomes" id="UP000030647"/>
    </source>
</evidence>
<feature type="signal peptide" evidence="2">
    <location>
        <begin position="1"/>
        <end position="36"/>
    </location>
</feature>
<dbReference type="HOGENOM" id="CLU_397825_0_0_9"/>
<evidence type="ECO:0000259" key="3">
    <source>
        <dbReference type="Pfam" id="PF03217"/>
    </source>
</evidence>
<gene>
    <name evidence="4" type="ORF">L248_0853</name>
</gene>
<dbReference type="InterPro" id="IPR022263">
    <property type="entry name" value="KxYKxGKxW"/>
</dbReference>
<sequence length="692" mass="74466">MENHYRLHKVGKVWAAILLFTSVGLLTGVSTNTVHAADTPGTSVPQPETHVVKVRYVNRLSNSKLVDEHNFTVETTETSIDITKNIPAGYVLSDGTPKTVPADQSEQTVSIEPKETTISFREANTGKILPNPSHWKVAPGEFTTLGANYLPQGWSYSSERAVNTKKVVFNGEDQVVDIYPVNNTPDDGPTTVVTFTDAAGDTFPTVTIPYSHPVDEEGYTDIEEYVPAGYVISPDLPKAYKLTGAPISVNVVAAKKYTFHYYYQDPKTGTKYDFGTSSTLAPVGSVFTKKSSVGAVFLGKWQIDPNELKDPQTYVNNGQTIDVKMYHPGDAVITGTYNFVDENGISRGKAPISALADYDLSDTELEPHVPTGYELVDHVVPVKPGETKVRIKKTTPDVPPYVPPYHPTVSTTLTLVDADGNVIKTVTLTGEQGDAIADLNSQIPAGYELVPASSNPTYQSGTQTLVLRKKQTPADQKTQFITNGNGSAAVYVQNSKAPQYTYDAAADTFTEDDSLPALPMSSGWLAPKKAVVKDGETYYLVGAHSYLRASDVTTSKVAKETGVVTITAAGGASTYAAADQTGKAVQTLAPGTAWKYFAVATNADGSHAYLVADNQWVSANAATERPAAATGQFKIGRDAALTFTGNGVVVRGRVLRPGTAWRVTGVKTSNGKTYYRVATDLYVRSDYGAYRK</sequence>
<feature type="domain" description="S-layer protein C-terminal" evidence="3">
    <location>
        <begin position="640"/>
        <end position="684"/>
    </location>
</feature>
<name>U4TRM8_9LACO</name>
<dbReference type="Proteomes" id="UP000030647">
    <property type="component" value="Unassembled WGS sequence"/>
</dbReference>
<evidence type="ECO:0000313" key="4">
    <source>
        <dbReference type="EMBL" id="ERL64558.1"/>
    </source>
</evidence>
<dbReference type="InterPro" id="IPR024968">
    <property type="entry name" value="SlpA_C_lactobacillus"/>
</dbReference>
<dbReference type="EMBL" id="KI271596">
    <property type="protein sequence ID" value="ERL64558.1"/>
    <property type="molecule type" value="Genomic_DNA"/>
</dbReference>
<dbReference type="Pfam" id="PF03217">
    <property type="entry name" value="SlpA"/>
    <property type="match status" value="1"/>
</dbReference>
<reference evidence="5" key="1">
    <citation type="journal article" date="2013" name="Genome Announc.">
        <title>Whole-Genome Sequencing of Lactobacillus shenzhenensis Strain LY-73T.</title>
        <authorList>
            <person name="Lin Z."/>
            <person name="Liu Z."/>
            <person name="Yang R."/>
            <person name="Zou Y."/>
            <person name="Wan D."/>
            <person name="Chen J."/>
            <person name="Guo M."/>
            <person name="Zhao J."/>
            <person name="Fang C."/>
            <person name="Yang R."/>
            <person name="Liu F."/>
        </authorList>
    </citation>
    <scope>NUCLEOTIDE SEQUENCE [LARGE SCALE GENOMIC DNA]</scope>
    <source>
        <strain evidence="5">LY-73</strain>
    </source>
</reference>
<evidence type="ECO:0000256" key="1">
    <source>
        <dbReference type="ARBA" id="ARBA00022729"/>
    </source>
</evidence>
<dbReference type="Pfam" id="PF19258">
    <property type="entry name" value="KxYKxGKxW_sig"/>
    <property type="match status" value="1"/>
</dbReference>
<feature type="chain" id="PRO_5004655676" description="S-layer protein C-terminal domain-containing protein" evidence="2">
    <location>
        <begin position="37"/>
        <end position="692"/>
    </location>
</feature>
<keyword evidence="5" id="KW-1185">Reference proteome</keyword>
<accession>U4TRM8</accession>
<organism evidence="4 5">
    <name type="scientific">Schleiferilactobacillus shenzhenensis LY-73</name>
    <dbReference type="NCBI Taxonomy" id="1231336"/>
    <lineage>
        <taxon>Bacteria</taxon>
        <taxon>Bacillati</taxon>
        <taxon>Bacillota</taxon>
        <taxon>Bacilli</taxon>
        <taxon>Lactobacillales</taxon>
        <taxon>Lactobacillaceae</taxon>
        <taxon>Schleiferilactobacillus</taxon>
    </lineage>
</organism>
<protein>
    <recommendedName>
        <fullName evidence="3">S-layer protein C-terminal domain-containing protein</fullName>
    </recommendedName>
</protein>
<keyword evidence="1 2" id="KW-0732">Signal</keyword>
<dbReference type="RefSeq" id="WP_022530185.1">
    <property type="nucleotide sequence ID" value="NZ_KI271596.1"/>
</dbReference>
<dbReference type="NCBIfam" id="TIGR03715">
    <property type="entry name" value="KxYKxGKxW"/>
    <property type="match status" value="1"/>
</dbReference>